<dbReference type="Proteomes" id="UP001202961">
    <property type="component" value="Unassembled WGS sequence"/>
</dbReference>
<evidence type="ECO:0000313" key="1">
    <source>
        <dbReference type="EMBL" id="MCM2374636.1"/>
    </source>
</evidence>
<reference evidence="1 2" key="1">
    <citation type="journal article" date="2022" name="Syst. Appl. Microbiol.">
        <title>Rhodopirellula aestuarii sp. nov., a novel member of the genus Rhodopirellula isolated from brackish sediments collected in the Tagus River estuary, Portugal.</title>
        <authorList>
            <person name="Vitorino I.R."/>
            <person name="Klimek D."/>
            <person name="Calusinska M."/>
            <person name="Lobo-da-Cunha A."/>
            <person name="Vasconcelos V."/>
            <person name="Lage O.M."/>
        </authorList>
    </citation>
    <scope>NUCLEOTIDE SEQUENCE [LARGE SCALE GENOMIC DNA]</scope>
    <source>
        <strain evidence="1 2">ICT_H3.1</strain>
    </source>
</reference>
<evidence type="ECO:0008006" key="3">
    <source>
        <dbReference type="Google" id="ProtNLM"/>
    </source>
</evidence>
<protein>
    <recommendedName>
        <fullName evidence="3">Twin-arginine translocation signal domain-containing protein</fullName>
    </recommendedName>
</protein>
<keyword evidence="2" id="KW-1185">Reference proteome</keyword>
<dbReference type="EMBL" id="JAMQBK010000095">
    <property type="protein sequence ID" value="MCM2374636.1"/>
    <property type="molecule type" value="Genomic_DNA"/>
</dbReference>
<name>A0ABT0UEE7_9BACT</name>
<dbReference type="InterPro" id="IPR006311">
    <property type="entry name" value="TAT_signal"/>
</dbReference>
<comment type="caution">
    <text evidence="1">The sequence shown here is derived from an EMBL/GenBank/DDBJ whole genome shotgun (WGS) entry which is preliminary data.</text>
</comment>
<proteinExistence type="predicted"/>
<dbReference type="RefSeq" id="WP_250932609.1">
    <property type="nucleotide sequence ID" value="NZ_JAMQBK010000095.1"/>
</dbReference>
<sequence length="511" mass="55914">MDGRSDKQGRRTFLQLAGAAGATLTLNEFGFLGSLPKVSAAESRLPADAVQFSSDIEPLVRLLEETPREKVIQTFAAKIQTGTSYREVLAALLLAGVRNVQPRPSVGFKFHAVLVVNSAHLASLAAPDTDRWLPIFWALDYFKSSQARDVREGDWTMAAVDESKVPPSHQAEQAFRDAMDAWDVEAADVAVAALCRSASADKIFDLMSHYGCRDFRSIGHKAIYVANSYRTLQCIGWQYAEPVLRSLAYAILNHTGDPNPSTSELAADAAWRVTMEKRGELGEKWNHGRHDPAATLSLLNTLRGSTPGEAVEATAEMLARGVSPQSVSDALFLSAAEMLGQQPGIISLHSATATNAMQYSFRTAYRDETRRELLLQNAAFIPYFRDSMRSRGKVGSQKIDGEMAVDESAGSMNVDEMFRTVSEDRQKAAGAMRAFLSSGGRPELLINAARRLVFLKGNDSHDYKFSSAALEDFYAISPEFRSAYLANAAYLLPGSKDRDNGLVNRVQEALA</sequence>
<gene>
    <name evidence="1" type="ORF">NB063_28780</name>
</gene>
<dbReference type="PROSITE" id="PS51318">
    <property type="entry name" value="TAT"/>
    <property type="match status" value="1"/>
</dbReference>
<accession>A0ABT0UEE7</accession>
<evidence type="ECO:0000313" key="2">
    <source>
        <dbReference type="Proteomes" id="UP001202961"/>
    </source>
</evidence>
<organism evidence="1 2">
    <name type="scientific">Aporhodopirellula aestuarii</name>
    <dbReference type="NCBI Taxonomy" id="2950107"/>
    <lineage>
        <taxon>Bacteria</taxon>
        <taxon>Pseudomonadati</taxon>
        <taxon>Planctomycetota</taxon>
        <taxon>Planctomycetia</taxon>
        <taxon>Pirellulales</taxon>
        <taxon>Pirellulaceae</taxon>
        <taxon>Aporhodopirellula</taxon>
    </lineage>
</organism>